<reference evidence="4" key="1">
    <citation type="submission" date="2011-08" db="EMBL/GenBank/DDBJ databases">
        <title>The draft genome of Latimeria chalumnae.</title>
        <authorList>
            <person name="Di Palma F."/>
            <person name="Alfoldi J."/>
            <person name="Johnson J."/>
            <person name="Berlin A."/>
            <person name="Gnerre S."/>
            <person name="Jaffe D."/>
            <person name="MacCallum I."/>
            <person name="Young S."/>
            <person name="Walker B.J."/>
            <person name="Lander E."/>
            <person name="Lindblad-Toh K."/>
        </authorList>
    </citation>
    <scope>NUCLEOTIDE SEQUENCE [LARGE SCALE GENOMIC DNA]</scope>
    <source>
        <strain evidence="4">Wild caught</strain>
    </source>
</reference>
<evidence type="ECO:0000313" key="3">
    <source>
        <dbReference type="Ensembl" id="ENSLACP00000013700.1"/>
    </source>
</evidence>
<dbReference type="Gene3D" id="1.25.40.10">
    <property type="entry name" value="Tetratricopeptide repeat domain"/>
    <property type="match status" value="2"/>
</dbReference>
<evidence type="ECO:0000256" key="1">
    <source>
        <dbReference type="SAM" id="Coils"/>
    </source>
</evidence>
<evidence type="ECO:0000313" key="4">
    <source>
        <dbReference type="Proteomes" id="UP000008672"/>
    </source>
</evidence>
<dbReference type="GO" id="GO:0005739">
    <property type="term" value="C:mitochondrion"/>
    <property type="evidence" value="ECO:0007669"/>
    <property type="project" value="TreeGrafter"/>
</dbReference>
<feature type="region of interest" description="Disordered" evidence="2">
    <location>
        <begin position="165"/>
        <end position="201"/>
    </location>
</feature>
<reference evidence="3" key="3">
    <citation type="submission" date="2025-09" db="UniProtKB">
        <authorList>
            <consortium name="Ensembl"/>
        </authorList>
    </citation>
    <scope>IDENTIFICATION</scope>
</reference>
<dbReference type="GO" id="GO:0008625">
    <property type="term" value="P:extrinsic apoptotic signaling pathway via death domain receptors"/>
    <property type="evidence" value="ECO:0007669"/>
    <property type="project" value="TreeGrafter"/>
</dbReference>
<dbReference type="GeneTree" id="ENSGT00390000002137"/>
<evidence type="ECO:0000256" key="2">
    <source>
        <dbReference type="SAM" id="MobiDB-lite"/>
    </source>
</evidence>
<organism evidence="3 4">
    <name type="scientific">Latimeria chalumnae</name>
    <name type="common">Coelacanth</name>
    <dbReference type="NCBI Taxonomy" id="7897"/>
    <lineage>
        <taxon>Eukaryota</taxon>
        <taxon>Metazoa</taxon>
        <taxon>Chordata</taxon>
        <taxon>Craniata</taxon>
        <taxon>Vertebrata</taxon>
        <taxon>Euteleostomi</taxon>
        <taxon>Coelacanthiformes</taxon>
        <taxon>Coelacanthidae</taxon>
        <taxon>Latimeria</taxon>
    </lineage>
</organism>
<dbReference type="KEGG" id="lcm:102358864"/>
<feature type="coiled-coil region" evidence="1">
    <location>
        <begin position="226"/>
        <end position="253"/>
    </location>
</feature>
<keyword evidence="1" id="KW-0175">Coiled coil</keyword>
<dbReference type="OrthoDB" id="2384430at2759"/>
<feature type="compositionally biased region" description="Low complexity" evidence="2">
    <location>
        <begin position="169"/>
        <end position="201"/>
    </location>
</feature>
<dbReference type="EMBL" id="AFYH01064763">
    <property type="status" value="NOT_ANNOTATED_CDS"/>
    <property type="molecule type" value="Genomic_DNA"/>
</dbReference>
<dbReference type="InterPro" id="IPR052748">
    <property type="entry name" value="ISR_Activator"/>
</dbReference>
<dbReference type="Ensembl" id="ENSLACT00000013797.1">
    <property type="protein sequence ID" value="ENSLACP00000013700.1"/>
    <property type="gene ID" value="ENSLACG00000012057.2"/>
</dbReference>
<dbReference type="PANTHER" id="PTHR45011:SF1">
    <property type="entry name" value="DAP3-BINDING CELL DEATH ENHANCER 1"/>
    <property type="match status" value="1"/>
</dbReference>
<dbReference type="Pfam" id="PF08238">
    <property type="entry name" value="Sel1"/>
    <property type="match status" value="5"/>
</dbReference>
<dbReference type="Proteomes" id="UP000008672">
    <property type="component" value="Unassembled WGS sequence"/>
</dbReference>
<sequence length="456" mass="50086">MWRLKGLLGRVLHRRRVTNVTNPPAPLRLTPAQCVEEDVQNPSPPLCSGRVAYDSSRSCKCRSSHSGQNGNGQKKEKNSLSYSSVLPRYTVLDAVGWGAAAVIFLQLARRIHVHFSSQNERRDGQAEWNIYLNRITASVLENQETATSRSILPGSLRVQCLNNSRVQNSNSKSSHSSTPDTSSYPSPEPSSFSSSSEEATTAEPEEFLFAGDVNYTEQSAGGEGEQAKADSQKEDLNKSLEEAASNLQVVTESSVQAVLNILGLQNVHASEYEMAFSYFMMAAKQGYSKAQYNVGVCFERGSGVPKDLWKAAWYYRLAAAQGHSMAQYRYAKYLLHHKTGSDITDAQEAIALLEQAAGVGLKEAQAYLGVLYMKAPHQDEQKAVTYLKMAAESGDSQSQYHLGTCYQNGIGVQQSIGRALKLFQQAAASGHPACQGILGTLYQERQKGKYCSYYIE</sequence>
<dbReference type="Bgee" id="ENSLACG00000012057">
    <property type="expression patterns" value="Expressed in post-anal tail muscle and 6 other cell types or tissues"/>
</dbReference>
<keyword evidence="4" id="KW-1185">Reference proteome</keyword>
<dbReference type="AlphaFoldDB" id="H3AVM9"/>
<dbReference type="EMBL" id="AFYH01064762">
    <property type="status" value="NOT_ANNOTATED_CDS"/>
    <property type="molecule type" value="Genomic_DNA"/>
</dbReference>
<name>H3AVM9_LATCH</name>
<dbReference type="SMART" id="SM00671">
    <property type="entry name" value="SEL1"/>
    <property type="match status" value="5"/>
</dbReference>
<dbReference type="HOGENOM" id="CLU_039734_1_0_1"/>
<proteinExistence type="predicted"/>
<dbReference type="PANTHER" id="PTHR45011">
    <property type="entry name" value="DAP3-BINDING CELL DEATH ENHANCER 1"/>
    <property type="match status" value="1"/>
</dbReference>
<dbReference type="InterPro" id="IPR011990">
    <property type="entry name" value="TPR-like_helical_dom_sf"/>
</dbReference>
<dbReference type="InterPro" id="IPR006597">
    <property type="entry name" value="Sel1-like"/>
</dbReference>
<protein>
    <submittedName>
        <fullName evidence="3">DAP3 binding cell death enhancer 1</fullName>
    </submittedName>
</protein>
<reference evidence="3" key="2">
    <citation type="submission" date="2025-08" db="UniProtKB">
        <authorList>
            <consortium name="Ensembl"/>
        </authorList>
    </citation>
    <scope>IDENTIFICATION</scope>
</reference>
<dbReference type="SUPFAM" id="SSF81901">
    <property type="entry name" value="HCP-like"/>
    <property type="match status" value="2"/>
</dbReference>
<gene>
    <name evidence="3" type="primary">DELE1</name>
</gene>
<accession>H3AVM9</accession>